<evidence type="ECO:0000256" key="5">
    <source>
        <dbReference type="ARBA" id="ARBA00022598"/>
    </source>
</evidence>
<keyword evidence="8 12" id="KW-0067">ATP-binding</keyword>
<evidence type="ECO:0000256" key="11">
    <source>
        <dbReference type="ARBA" id="ARBA00023146"/>
    </source>
</evidence>
<keyword evidence="15" id="KW-1185">Reference proteome</keyword>
<keyword evidence="10 12" id="KW-0648">Protein biosynthesis</keyword>
<comment type="subcellular location">
    <subcellularLocation>
        <location evidence="1 12">Cytoplasm</location>
    </subcellularLocation>
</comment>
<dbReference type="Proteomes" id="UP001327219">
    <property type="component" value="Chromosome"/>
</dbReference>
<keyword evidence="5 12" id="KW-0436">Ligase</keyword>
<dbReference type="InterPro" id="IPR002319">
    <property type="entry name" value="Phenylalanyl-tRNA_Synthase"/>
</dbReference>
<dbReference type="Gene3D" id="3.30.930.10">
    <property type="entry name" value="Bira Bifunctional Protein, Domain 2"/>
    <property type="match status" value="1"/>
</dbReference>
<comment type="catalytic activity">
    <reaction evidence="12">
        <text>tRNA(Phe) + L-phenylalanine + ATP = L-phenylalanyl-tRNA(Phe) + AMP + diphosphate + H(+)</text>
        <dbReference type="Rhea" id="RHEA:19413"/>
        <dbReference type="Rhea" id="RHEA-COMP:9668"/>
        <dbReference type="Rhea" id="RHEA-COMP:9699"/>
        <dbReference type="ChEBI" id="CHEBI:15378"/>
        <dbReference type="ChEBI" id="CHEBI:30616"/>
        <dbReference type="ChEBI" id="CHEBI:33019"/>
        <dbReference type="ChEBI" id="CHEBI:58095"/>
        <dbReference type="ChEBI" id="CHEBI:78442"/>
        <dbReference type="ChEBI" id="CHEBI:78531"/>
        <dbReference type="ChEBI" id="CHEBI:456215"/>
        <dbReference type="EC" id="6.1.1.20"/>
    </reaction>
</comment>
<keyword evidence="6 12" id="KW-0479">Metal-binding</keyword>
<keyword evidence="7 12" id="KW-0547">Nucleotide-binding</keyword>
<dbReference type="PANTHER" id="PTHR11538:SF102">
    <property type="match status" value="1"/>
</dbReference>
<dbReference type="Pfam" id="PF01409">
    <property type="entry name" value="tRNA-synt_2d"/>
    <property type="match status" value="1"/>
</dbReference>
<dbReference type="NCBIfam" id="TIGR00468">
    <property type="entry name" value="pheS"/>
    <property type="match status" value="1"/>
</dbReference>
<evidence type="ECO:0000256" key="7">
    <source>
        <dbReference type="ARBA" id="ARBA00022741"/>
    </source>
</evidence>
<evidence type="ECO:0000256" key="10">
    <source>
        <dbReference type="ARBA" id="ARBA00022917"/>
    </source>
</evidence>
<comment type="similarity">
    <text evidence="2 12">Belongs to the class-II aminoacyl-tRNA synthetase family. Phe-tRNA synthetase alpha subunit type 1 subfamily.</text>
</comment>
<evidence type="ECO:0000256" key="8">
    <source>
        <dbReference type="ARBA" id="ARBA00022840"/>
    </source>
</evidence>
<evidence type="ECO:0000313" key="14">
    <source>
        <dbReference type="EMBL" id="WPX96879.1"/>
    </source>
</evidence>
<protein>
    <recommendedName>
        <fullName evidence="12">Phenylalanine--tRNA ligase alpha subunit</fullName>
        <ecNumber evidence="12">6.1.1.20</ecNumber>
    </recommendedName>
    <alternativeName>
        <fullName evidence="12">Phenylalanyl-tRNA synthetase alpha subunit</fullName>
        <shortName evidence="12">PheRS</shortName>
    </alternativeName>
</protein>
<dbReference type="SUPFAM" id="SSF55681">
    <property type="entry name" value="Class II aaRS and biotin synthetases"/>
    <property type="match status" value="1"/>
</dbReference>
<sequence>MLGNIDSIYKQFKVTISGAENCKIVEDIRVKFLGKNGLITIEAKKIAALPNEIKKEFGQKINEVKQLVIKELEEVQTRLADEALDFKLRQECIDVTLPGRGYKRGRIHPITHTIRLIKDIFRSMGFEHVAGPEIDNEWNNFSALNISENHPARQMHDTFYLEEDKLLLRTHTSTVQVRHMMENKPPLRIFSTGKVYRSDYDATHTPMFHQVECLVVDEKSSVQDLHACLETFLRLFFKTDNIAMRFRASYFPFTEPSFEVDIRCDRSIKGEIKIGTGNDWLEILGSGMVNKRVLHNVGIDPEKYQGFAFGIGIERLAMLKYNIPDLRSCFEGDVRWLNHYGF</sequence>
<proteinExistence type="inferred from homology"/>
<evidence type="ECO:0000256" key="3">
    <source>
        <dbReference type="ARBA" id="ARBA00011209"/>
    </source>
</evidence>
<evidence type="ECO:0000313" key="15">
    <source>
        <dbReference type="Proteomes" id="UP001327219"/>
    </source>
</evidence>
<evidence type="ECO:0000259" key="13">
    <source>
        <dbReference type="PROSITE" id="PS50862"/>
    </source>
</evidence>
<dbReference type="GO" id="GO:0016874">
    <property type="term" value="F:ligase activity"/>
    <property type="evidence" value="ECO:0007669"/>
    <property type="project" value="UniProtKB-KW"/>
</dbReference>
<comment type="subunit">
    <text evidence="3 12">Tetramer of two alpha and two beta subunits.</text>
</comment>
<dbReference type="CDD" id="cd00496">
    <property type="entry name" value="PheRS_alpha_core"/>
    <property type="match status" value="1"/>
</dbReference>
<dbReference type="PROSITE" id="PS50862">
    <property type="entry name" value="AA_TRNA_LIGASE_II"/>
    <property type="match status" value="1"/>
</dbReference>
<dbReference type="EMBL" id="CP110820">
    <property type="protein sequence ID" value="WPX96879.1"/>
    <property type="molecule type" value="Genomic_DNA"/>
</dbReference>
<organism evidence="14 15">
    <name type="scientific">Candidatus Bandiella euplotis</name>
    <dbReference type="NCBI Taxonomy" id="1664265"/>
    <lineage>
        <taxon>Bacteria</taxon>
        <taxon>Pseudomonadati</taxon>
        <taxon>Pseudomonadota</taxon>
        <taxon>Alphaproteobacteria</taxon>
        <taxon>Rickettsiales</taxon>
        <taxon>Candidatus Midichloriaceae</taxon>
        <taxon>Candidatus Bandiella</taxon>
    </lineage>
</organism>
<name>A0ABZ0UL67_9RICK</name>
<evidence type="ECO:0000256" key="1">
    <source>
        <dbReference type="ARBA" id="ARBA00004496"/>
    </source>
</evidence>
<evidence type="ECO:0000256" key="6">
    <source>
        <dbReference type="ARBA" id="ARBA00022723"/>
    </source>
</evidence>
<dbReference type="InterPro" id="IPR004529">
    <property type="entry name" value="Phe-tRNA-synth_IIc_asu"/>
</dbReference>
<accession>A0ABZ0UL67</accession>
<dbReference type="RefSeq" id="WP_323732568.1">
    <property type="nucleotide sequence ID" value="NZ_CP110820.1"/>
</dbReference>
<keyword evidence="4 12" id="KW-0963">Cytoplasm</keyword>
<keyword evidence="11 12" id="KW-0030">Aminoacyl-tRNA synthetase</keyword>
<dbReference type="InterPro" id="IPR004188">
    <property type="entry name" value="Phe-tRNA_ligase_II_N"/>
</dbReference>
<evidence type="ECO:0000256" key="4">
    <source>
        <dbReference type="ARBA" id="ARBA00022490"/>
    </source>
</evidence>
<dbReference type="SUPFAM" id="SSF46589">
    <property type="entry name" value="tRNA-binding arm"/>
    <property type="match status" value="1"/>
</dbReference>
<dbReference type="InterPro" id="IPR006195">
    <property type="entry name" value="aa-tRNA-synth_II"/>
</dbReference>
<evidence type="ECO:0000256" key="2">
    <source>
        <dbReference type="ARBA" id="ARBA00010207"/>
    </source>
</evidence>
<evidence type="ECO:0000256" key="9">
    <source>
        <dbReference type="ARBA" id="ARBA00022842"/>
    </source>
</evidence>
<comment type="cofactor">
    <cofactor evidence="12">
        <name>Mg(2+)</name>
        <dbReference type="ChEBI" id="CHEBI:18420"/>
    </cofactor>
    <text evidence="12">Binds 2 magnesium ions per tetramer.</text>
</comment>
<keyword evidence="9 12" id="KW-0460">Magnesium</keyword>
<feature type="binding site" evidence="12">
    <location>
        <position position="255"/>
    </location>
    <ligand>
        <name>Mg(2+)</name>
        <dbReference type="ChEBI" id="CHEBI:18420"/>
        <note>shared with beta subunit</note>
    </ligand>
</feature>
<reference evidence="14 15" key="1">
    <citation type="submission" date="2022-11" db="EMBL/GenBank/DDBJ databases">
        <title>Host association and intracellularity evolved multiple times independently in the Rickettsiales.</title>
        <authorList>
            <person name="Castelli M."/>
            <person name="Nardi T."/>
            <person name="Gammuto L."/>
            <person name="Bellinzona G."/>
            <person name="Sabaneyeva E."/>
            <person name="Potekhin A."/>
            <person name="Serra V."/>
            <person name="Petroni G."/>
            <person name="Sassera D."/>
        </authorList>
    </citation>
    <scope>NUCLEOTIDE SEQUENCE [LARGE SCALE GENOMIC DNA]</scope>
    <source>
        <strain evidence="14 15">NDG2</strain>
    </source>
</reference>
<dbReference type="InterPro" id="IPR045864">
    <property type="entry name" value="aa-tRNA-synth_II/BPL/LPL"/>
</dbReference>
<dbReference type="InterPro" id="IPR022911">
    <property type="entry name" value="Phe_tRNA_ligase_alpha1_bac"/>
</dbReference>
<dbReference type="InterPro" id="IPR010978">
    <property type="entry name" value="tRNA-bd_arm"/>
</dbReference>
<feature type="domain" description="Aminoacyl-transfer RNA synthetases class-II family profile" evidence="13">
    <location>
        <begin position="115"/>
        <end position="319"/>
    </location>
</feature>
<dbReference type="Pfam" id="PF02912">
    <property type="entry name" value="Phe_tRNA-synt_N"/>
    <property type="match status" value="1"/>
</dbReference>
<evidence type="ECO:0000256" key="12">
    <source>
        <dbReference type="HAMAP-Rule" id="MF_00281"/>
    </source>
</evidence>
<dbReference type="PANTHER" id="PTHR11538">
    <property type="entry name" value="PHENYLALANYL-TRNA SYNTHETASE"/>
    <property type="match status" value="1"/>
</dbReference>
<dbReference type="HAMAP" id="MF_00281">
    <property type="entry name" value="Phe_tRNA_synth_alpha1"/>
    <property type="match status" value="1"/>
</dbReference>
<dbReference type="EC" id="6.1.1.20" evidence="12"/>
<gene>
    <name evidence="12" type="primary">pheS</name>
    <name evidence="14" type="ORF">Bandiella_01013</name>
</gene>